<accession>A0AAN7KMQ7</accession>
<feature type="region of interest" description="Disordered" evidence="1">
    <location>
        <begin position="252"/>
        <end position="272"/>
    </location>
</feature>
<gene>
    <name evidence="2" type="ORF">SAY86_027647</name>
</gene>
<reference evidence="2 3" key="1">
    <citation type="journal article" date="2023" name="Hortic Res">
        <title>Pangenome of water caltrop reveals structural variations and asymmetric subgenome divergence after allopolyploidization.</title>
        <authorList>
            <person name="Zhang X."/>
            <person name="Chen Y."/>
            <person name="Wang L."/>
            <person name="Yuan Y."/>
            <person name="Fang M."/>
            <person name="Shi L."/>
            <person name="Lu R."/>
            <person name="Comes H.P."/>
            <person name="Ma Y."/>
            <person name="Chen Y."/>
            <person name="Huang G."/>
            <person name="Zhou Y."/>
            <person name="Zheng Z."/>
            <person name="Qiu Y."/>
        </authorList>
    </citation>
    <scope>NUCLEOTIDE SEQUENCE [LARGE SCALE GENOMIC DNA]</scope>
    <source>
        <strain evidence="2">F231</strain>
    </source>
</reference>
<name>A0AAN7KMQ7_TRANT</name>
<evidence type="ECO:0000256" key="1">
    <source>
        <dbReference type="SAM" id="MobiDB-lite"/>
    </source>
</evidence>
<proteinExistence type="predicted"/>
<dbReference type="EMBL" id="JAXQNO010000021">
    <property type="protein sequence ID" value="KAK4769497.1"/>
    <property type="molecule type" value="Genomic_DNA"/>
</dbReference>
<protein>
    <submittedName>
        <fullName evidence="2">Uncharacterized protein</fullName>
    </submittedName>
</protein>
<dbReference type="PANTHER" id="PTHR35095:SF1">
    <property type="entry name" value="OS05G0143300 PROTEIN"/>
    <property type="match status" value="1"/>
</dbReference>
<dbReference type="Proteomes" id="UP001346149">
    <property type="component" value="Unassembled WGS sequence"/>
</dbReference>
<dbReference type="PANTHER" id="PTHR35095">
    <property type="entry name" value="OS05G0143300 PROTEIN"/>
    <property type="match status" value="1"/>
</dbReference>
<sequence>MAELCLVASHGYPPGLVLNQELDVSRVFKDCQSFPANSGRWQEIAGARNLSLISMQSHIREQREPLSGLLESNDRAINKSIIMDVHNCCPTSDLFTFRVSQKPVEHGEIQHISGLYGPDRVIEDVPLLASSVDLQAITHEVLTQQVLSSVIDLNGELYSQQPLVDFVGDMARDSKITIHHDGQVEFSGSRMEMKHLLSIIAKSYLLRNSMSWSVQSSLVPQYNWLNVNGAQTDTMRPYLKLEAATVPSKSHEKVETKQFTQKKSRRKARKERDMYKRNSFHACESLLSLLMDKKTKGKSTILSLKKAGPELPELLNHFSAGIAGAGIAVLFSVICKLACARVSFCSSRLLSTGLGFGLVWLSWAVNKLGSTVMNITRGAGKLGELKEKEMLERINKSANEIYFSATTLMAVAVLRFV</sequence>
<evidence type="ECO:0000313" key="2">
    <source>
        <dbReference type="EMBL" id="KAK4769497.1"/>
    </source>
</evidence>
<comment type="caution">
    <text evidence="2">The sequence shown here is derived from an EMBL/GenBank/DDBJ whole genome shotgun (WGS) entry which is preliminary data.</text>
</comment>
<feature type="compositionally biased region" description="Basic residues" evidence="1">
    <location>
        <begin position="260"/>
        <end position="269"/>
    </location>
</feature>
<evidence type="ECO:0000313" key="3">
    <source>
        <dbReference type="Proteomes" id="UP001346149"/>
    </source>
</evidence>
<organism evidence="2 3">
    <name type="scientific">Trapa natans</name>
    <name type="common">Water chestnut</name>
    <dbReference type="NCBI Taxonomy" id="22666"/>
    <lineage>
        <taxon>Eukaryota</taxon>
        <taxon>Viridiplantae</taxon>
        <taxon>Streptophyta</taxon>
        <taxon>Embryophyta</taxon>
        <taxon>Tracheophyta</taxon>
        <taxon>Spermatophyta</taxon>
        <taxon>Magnoliopsida</taxon>
        <taxon>eudicotyledons</taxon>
        <taxon>Gunneridae</taxon>
        <taxon>Pentapetalae</taxon>
        <taxon>rosids</taxon>
        <taxon>malvids</taxon>
        <taxon>Myrtales</taxon>
        <taxon>Lythraceae</taxon>
        <taxon>Trapa</taxon>
    </lineage>
</organism>
<keyword evidence="3" id="KW-1185">Reference proteome</keyword>
<dbReference type="AlphaFoldDB" id="A0AAN7KMQ7"/>